<dbReference type="GO" id="GO:0006457">
    <property type="term" value="P:protein folding"/>
    <property type="evidence" value="ECO:0007669"/>
    <property type="project" value="InterPro"/>
</dbReference>
<keyword evidence="2" id="KW-0143">Chaperone</keyword>
<dbReference type="Proteomes" id="UP000018208">
    <property type="component" value="Unassembled WGS sequence"/>
</dbReference>
<dbReference type="SUPFAM" id="SSF46579">
    <property type="entry name" value="Prefoldin"/>
    <property type="match status" value="1"/>
</dbReference>
<dbReference type="GO" id="GO:0051082">
    <property type="term" value="F:unfolded protein binding"/>
    <property type="evidence" value="ECO:0007669"/>
    <property type="project" value="InterPro"/>
</dbReference>
<sequence length="126" mass="14485">MLPKNVVAQEVLPDDQQRINAFSRFHMRYNNLKNQINSLKKASDDLESANIAVMDSDDLVFIRLGTGFLPLESLEVDDLLEQRKTVIQEEMDTIVVQMEKLAGLMDQSRTILERKFGQAINLVYEK</sequence>
<dbReference type="EMBL" id="KI545953">
    <property type="protein sequence ID" value="EST49212.1"/>
    <property type="molecule type" value="Genomic_DNA"/>
</dbReference>
<organism evidence="3">
    <name type="scientific">Spironucleus salmonicida</name>
    <dbReference type="NCBI Taxonomy" id="348837"/>
    <lineage>
        <taxon>Eukaryota</taxon>
        <taxon>Metamonada</taxon>
        <taxon>Diplomonadida</taxon>
        <taxon>Hexamitidae</taxon>
        <taxon>Hexamitinae</taxon>
        <taxon>Spironucleus</taxon>
    </lineage>
</organism>
<dbReference type="PANTHER" id="PTHR21100">
    <property type="entry name" value="PREFOLDIN SUBUNIT 4"/>
    <property type="match status" value="1"/>
</dbReference>
<dbReference type="OrthoDB" id="10250441at2759"/>
<dbReference type="GO" id="GO:0005737">
    <property type="term" value="C:cytoplasm"/>
    <property type="evidence" value="ECO:0007669"/>
    <property type="project" value="TreeGrafter"/>
</dbReference>
<proteinExistence type="inferred from homology"/>
<dbReference type="Pfam" id="PF01920">
    <property type="entry name" value="Prefoldin_2"/>
    <property type="match status" value="1"/>
</dbReference>
<keyword evidence="5" id="KW-1185">Reference proteome</keyword>
<dbReference type="InterPro" id="IPR016661">
    <property type="entry name" value="PFDN4"/>
</dbReference>
<protein>
    <submittedName>
        <fullName evidence="3">Prefoldin subunit 4</fullName>
    </submittedName>
</protein>
<dbReference type="GO" id="GO:0016272">
    <property type="term" value="C:prefoldin complex"/>
    <property type="evidence" value="ECO:0007669"/>
    <property type="project" value="InterPro"/>
</dbReference>
<evidence type="ECO:0000313" key="4">
    <source>
        <dbReference type="EMBL" id="KAH0570462.1"/>
    </source>
</evidence>
<evidence type="ECO:0000313" key="3">
    <source>
        <dbReference type="EMBL" id="EST49212.1"/>
    </source>
</evidence>
<evidence type="ECO:0000256" key="1">
    <source>
        <dbReference type="ARBA" id="ARBA00008045"/>
    </source>
</evidence>
<dbReference type="InterPro" id="IPR002777">
    <property type="entry name" value="PFD_beta-like"/>
</dbReference>
<dbReference type="AlphaFoldDB" id="V6LX64"/>
<comment type="similarity">
    <text evidence="1">Belongs to the prefoldin subunit beta family.</text>
</comment>
<evidence type="ECO:0000313" key="5">
    <source>
        <dbReference type="Proteomes" id="UP000018208"/>
    </source>
</evidence>
<reference evidence="3 4" key="1">
    <citation type="journal article" date="2014" name="PLoS Genet.">
        <title>The Genome of Spironucleus salmonicida Highlights a Fish Pathogen Adapted to Fluctuating Environments.</title>
        <authorList>
            <person name="Xu F."/>
            <person name="Jerlstrom-Hultqvist J."/>
            <person name="Einarsson E."/>
            <person name="Astvaldsson A."/>
            <person name="Svard S.G."/>
            <person name="Andersson J.O."/>
        </authorList>
    </citation>
    <scope>NUCLEOTIDE SEQUENCE</scope>
    <source>
        <strain evidence="4">ATCC 50377</strain>
    </source>
</reference>
<name>V6LX64_9EUKA</name>
<dbReference type="PANTHER" id="PTHR21100:SF9">
    <property type="entry name" value="PREFOLDIN SUBUNIT 4"/>
    <property type="match status" value="1"/>
</dbReference>
<gene>
    <name evidence="3" type="ORF">SS50377_10431</name>
    <name evidence="4" type="ORF">SS50377_26742</name>
</gene>
<reference evidence="4" key="2">
    <citation type="submission" date="2020-12" db="EMBL/GenBank/DDBJ databases">
        <title>New Spironucleus salmonicida genome in near-complete chromosomes.</title>
        <authorList>
            <person name="Xu F."/>
            <person name="Kurt Z."/>
            <person name="Jimenez-Gonzalez A."/>
            <person name="Astvaldsson A."/>
            <person name="Andersson J.O."/>
            <person name="Svard S.G."/>
        </authorList>
    </citation>
    <scope>NUCLEOTIDE SEQUENCE</scope>
    <source>
        <strain evidence="4">ATCC 50377</strain>
    </source>
</reference>
<dbReference type="EMBL" id="AUWU02000007">
    <property type="protein sequence ID" value="KAH0570462.1"/>
    <property type="molecule type" value="Genomic_DNA"/>
</dbReference>
<accession>V6LX64</accession>
<evidence type="ECO:0000256" key="2">
    <source>
        <dbReference type="ARBA" id="ARBA00023186"/>
    </source>
</evidence>
<dbReference type="VEuPathDB" id="GiardiaDB:SS50377_26742"/>